<keyword evidence="1" id="KW-0456">Lyase</keyword>
<evidence type="ECO:0000313" key="2">
    <source>
        <dbReference type="EMBL" id="HDX30027.1"/>
    </source>
</evidence>
<organism evidence="2">
    <name type="scientific">Caldilinea aerophila</name>
    <dbReference type="NCBI Taxonomy" id="133453"/>
    <lineage>
        <taxon>Bacteria</taxon>
        <taxon>Bacillati</taxon>
        <taxon>Chloroflexota</taxon>
        <taxon>Caldilineae</taxon>
        <taxon>Caldilineales</taxon>
        <taxon>Caldilineaceae</taxon>
        <taxon>Caldilinea</taxon>
    </lineage>
</organism>
<protein>
    <submittedName>
        <fullName evidence="2">Dihydrodipicolinate synthase family protein</fullName>
    </submittedName>
</protein>
<dbReference type="InterPro" id="IPR002220">
    <property type="entry name" value="DapA-like"/>
</dbReference>
<reference evidence="2" key="1">
    <citation type="journal article" date="2020" name="mSystems">
        <title>Genome- and Community-Level Interaction Insights into Carbon Utilization and Element Cycling Functions of Hydrothermarchaeota in Hydrothermal Sediment.</title>
        <authorList>
            <person name="Zhou Z."/>
            <person name="Liu Y."/>
            <person name="Xu W."/>
            <person name="Pan J."/>
            <person name="Luo Z.H."/>
            <person name="Li M."/>
        </authorList>
    </citation>
    <scope>NUCLEOTIDE SEQUENCE [LARGE SCALE GENOMIC DNA]</scope>
    <source>
        <strain evidence="2">SpSt-289</strain>
    </source>
</reference>
<proteinExistence type="predicted"/>
<comment type="caution">
    <text evidence="2">The sequence shown here is derived from an EMBL/GenBank/DDBJ whole genome shotgun (WGS) entry which is preliminary data.</text>
</comment>
<evidence type="ECO:0000256" key="1">
    <source>
        <dbReference type="ARBA" id="ARBA00023239"/>
    </source>
</evidence>
<name>A0A7C1JQQ7_9CHLR</name>
<dbReference type="InterPro" id="IPR013785">
    <property type="entry name" value="Aldolase_TIM"/>
</dbReference>
<dbReference type="SUPFAM" id="SSF51569">
    <property type="entry name" value="Aldolase"/>
    <property type="match status" value="1"/>
</dbReference>
<dbReference type="EMBL" id="DSMG01000009">
    <property type="protein sequence ID" value="HDX30027.1"/>
    <property type="molecule type" value="Genomic_DNA"/>
</dbReference>
<dbReference type="AlphaFoldDB" id="A0A7C1JQQ7"/>
<dbReference type="CDD" id="cd00408">
    <property type="entry name" value="DHDPS-like"/>
    <property type="match status" value="1"/>
</dbReference>
<dbReference type="SMART" id="SM01130">
    <property type="entry name" value="DHDPS"/>
    <property type="match status" value="1"/>
</dbReference>
<sequence>MTSWLSTPQATDAPLQEDAALDPIALLRPRRKITGISAILLPFFDDGSVDWTGFEAHVARTLEAGLAPAVNMDTGYVNLLDDATRKEVLARTQAIAGGREFVAGAFVGDQPGAAFDYDAYARQIELIQQAGGVPVIFQSFGLTNQPAEGIIASYARLAARCERFIAFELGTMFAPFGKIYDLETYAGLLDIPQCIGAKHSSLNRMLEWQRLRLRDARRPDFKVFTGNDLAIDMVMYGSDYLLGLSTFAPDLFARRDALWAAGDPGFYELNDLLQYLGFFAFRRPVPAYKHSAAQFLKLRGWITCDAPHRQADRRPESDVAVLRELGERLGVIEQ</sequence>
<gene>
    <name evidence="2" type="ORF">ENQ20_00875</name>
</gene>
<accession>A0A7C1JQQ7</accession>
<dbReference type="GO" id="GO:0016829">
    <property type="term" value="F:lyase activity"/>
    <property type="evidence" value="ECO:0007669"/>
    <property type="project" value="UniProtKB-KW"/>
</dbReference>
<dbReference type="Gene3D" id="3.20.20.70">
    <property type="entry name" value="Aldolase class I"/>
    <property type="match status" value="1"/>
</dbReference>